<name>A0A4Q4TIV2_9PEZI</name>
<proteinExistence type="predicted"/>
<sequence length="181" mass="19195">MPSNGPAPSWIPELRREVARGLPWAYEPDSRNKFRPSGDSKAIVSFGDKGTRLAAKGIRLGVLSEVPGPSYPKTQLQGRRTRTRTQTRQALPQLPPFGTTPHADRPQAALARPAGPPRRDPLTKARHGLRLLHMVPGPDAPSPASLRGPSSGSPSESSLSPTPSKPTARTSASPRSGTAAP</sequence>
<accession>A0A4Q4TIV2</accession>
<evidence type="ECO:0000313" key="3">
    <source>
        <dbReference type="Proteomes" id="UP000293360"/>
    </source>
</evidence>
<keyword evidence="3" id="KW-1185">Reference proteome</keyword>
<feature type="region of interest" description="Disordered" evidence="1">
    <location>
        <begin position="63"/>
        <end position="181"/>
    </location>
</feature>
<comment type="caution">
    <text evidence="2">The sequence shown here is derived from an EMBL/GenBank/DDBJ whole genome shotgun (WGS) entry which is preliminary data.</text>
</comment>
<evidence type="ECO:0000256" key="1">
    <source>
        <dbReference type="SAM" id="MobiDB-lite"/>
    </source>
</evidence>
<reference evidence="2 3" key="1">
    <citation type="submission" date="2018-06" db="EMBL/GenBank/DDBJ databases">
        <title>Complete Genomes of Monosporascus.</title>
        <authorList>
            <person name="Robinson A.J."/>
            <person name="Natvig D.O."/>
        </authorList>
    </citation>
    <scope>NUCLEOTIDE SEQUENCE [LARGE SCALE GENOMIC DNA]</scope>
    <source>
        <strain evidence="2 3">CBS 110550</strain>
    </source>
</reference>
<dbReference type="Proteomes" id="UP000293360">
    <property type="component" value="Unassembled WGS sequence"/>
</dbReference>
<feature type="compositionally biased region" description="Polar residues" evidence="1">
    <location>
        <begin position="168"/>
        <end position="181"/>
    </location>
</feature>
<organism evidence="2 3">
    <name type="scientific">Monosporascus ibericus</name>
    <dbReference type="NCBI Taxonomy" id="155417"/>
    <lineage>
        <taxon>Eukaryota</taxon>
        <taxon>Fungi</taxon>
        <taxon>Dikarya</taxon>
        <taxon>Ascomycota</taxon>
        <taxon>Pezizomycotina</taxon>
        <taxon>Sordariomycetes</taxon>
        <taxon>Xylariomycetidae</taxon>
        <taxon>Xylariales</taxon>
        <taxon>Xylariales incertae sedis</taxon>
        <taxon>Monosporascus</taxon>
    </lineage>
</organism>
<evidence type="ECO:0000313" key="2">
    <source>
        <dbReference type="EMBL" id="RYP05894.1"/>
    </source>
</evidence>
<dbReference type="AlphaFoldDB" id="A0A4Q4TIV2"/>
<feature type="compositionally biased region" description="Low complexity" evidence="1">
    <location>
        <begin position="142"/>
        <end position="167"/>
    </location>
</feature>
<protein>
    <submittedName>
        <fullName evidence="2">Uncharacterized protein</fullName>
    </submittedName>
</protein>
<gene>
    <name evidence="2" type="ORF">DL764_003495</name>
</gene>
<dbReference type="EMBL" id="QJNU01000150">
    <property type="protein sequence ID" value="RYP05894.1"/>
    <property type="molecule type" value="Genomic_DNA"/>
</dbReference>